<evidence type="ECO:0000313" key="7">
    <source>
        <dbReference type="EMBL" id="TVT33924.1"/>
    </source>
</evidence>
<dbReference type="GO" id="GO:1990281">
    <property type="term" value="C:efflux pump complex"/>
    <property type="evidence" value="ECO:0007669"/>
    <property type="project" value="TreeGrafter"/>
</dbReference>
<evidence type="ECO:0000256" key="2">
    <source>
        <dbReference type="ARBA" id="ARBA00023054"/>
    </source>
</evidence>
<evidence type="ECO:0000259" key="3">
    <source>
        <dbReference type="Pfam" id="PF25917"/>
    </source>
</evidence>
<reference evidence="7 9" key="2">
    <citation type="submission" date="2019-07" db="EMBL/GenBank/DDBJ databases">
        <title>The pathways for chlorine oxyanion respiration interact through the shared metabolite chlorate.</title>
        <authorList>
            <person name="Barnum T.P."/>
            <person name="Cheng Y."/>
            <person name="Hill K.A."/>
            <person name="Lucas L.N."/>
            <person name="Carlson H.K."/>
            <person name="Coates J.D."/>
        </authorList>
    </citation>
    <scope>NUCLEOTIDE SEQUENCE [LARGE SCALE GENOMIC DNA]</scope>
    <source>
        <strain evidence="7">UCB</strain>
    </source>
</reference>
<keyword evidence="8" id="KW-1185">Reference proteome</keyword>
<keyword evidence="2" id="KW-0175">Coiled coil</keyword>
<feature type="domain" description="YknX-like C-terminal permuted SH3-like" evidence="5">
    <location>
        <begin position="278"/>
        <end position="346"/>
    </location>
</feature>
<dbReference type="EMBL" id="VMRX01000018">
    <property type="protein sequence ID" value="TVT33924.1"/>
    <property type="molecule type" value="Genomic_DNA"/>
</dbReference>
<evidence type="ECO:0000256" key="1">
    <source>
        <dbReference type="ARBA" id="ARBA00009477"/>
    </source>
</evidence>
<sequence>MWKQWLVALVLVGVVVAGAGVYLSLEDPADAEAEDEPTASTVNISAPEMRRVRDEVSAVANLNAMDAVALTTEVSGRVVELNLQTGRKVQQGDVLVRLDDRQATADLAVIEAQLADARRQYDRARSLRANNSVSQSQVDELRTAVDVAIAQREAARVRLQNHRIEAPFSGVVGLSDISVGAYLQAGTVITTLDSTDQLELNFAVPERFVGQVQLGQPVRATSPAFPDEIFEGELVELATRISELSRTLAVRALIDNPDGRLRPGQFMSASLTLQEREGLVVPEQAVMLRGDQKYVFVAEDGQARRVSVKTGSRLPGWVEVTDGLTMEDAVIITGQDRLSSGNRVRVIESGLAIPENRFDSVQGS</sequence>
<dbReference type="Proteomes" id="UP000216984">
    <property type="component" value="Unassembled WGS sequence"/>
</dbReference>
<accession>A0A259VXG9</accession>
<evidence type="ECO:0000259" key="4">
    <source>
        <dbReference type="Pfam" id="PF25954"/>
    </source>
</evidence>
<evidence type="ECO:0000313" key="8">
    <source>
        <dbReference type="Proteomes" id="UP000216984"/>
    </source>
</evidence>
<dbReference type="NCBIfam" id="TIGR01730">
    <property type="entry name" value="RND_mfp"/>
    <property type="match status" value="1"/>
</dbReference>
<comment type="similarity">
    <text evidence="1">Belongs to the membrane fusion protein (MFP) (TC 8.A.1) family.</text>
</comment>
<dbReference type="Gene3D" id="2.40.420.20">
    <property type="match status" value="1"/>
</dbReference>
<dbReference type="Proteomes" id="UP000319142">
    <property type="component" value="Unassembled WGS sequence"/>
</dbReference>
<feature type="domain" description="CusB-like beta-barrel" evidence="4">
    <location>
        <begin position="200"/>
        <end position="272"/>
    </location>
</feature>
<reference evidence="6 8" key="1">
    <citation type="submission" date="2017-06" db="EMBL/GenBank/DDBJ databases">
        <title>Draft genome sequence of the halophilic bacterium Marinobacter vinifirmus FB1.</title>
        <authorList>
            <person name="Stepanov V.G."/>
            <person name="Roberts D.J."/>
            <person name="Fox G.E."/>
        </authorList>
    </citation>
    <scope>NUCLEOTIDE SEQUENCE [LARGE SCALE GENOMIC DNA]</scope>
    <source>
        <strain evidence="6 8">FB1</strain>
    </source>
</reference>
<proteinExistence type="inferred from homology"/>
<dbReference type="FunFam" id="2.40.30.170:FF:000010">
    <property type="entry name" value="Efflux RND transporter periplasmic adaptor subunit"/>
    <property type="match status" value="1"/>
</dbReference>
<dbReference type="Pfam" id="PF25917">
    <property type="entry name" value="BSH_RND"/>
    <property type="match status" value="1"/>
</dbReference>
<dbReference type="Gene3D" id="2.40.30.170">
    <property type="match status" value="1"/>
</dbReference>
<dbReference type="Gene3D" id="1.10.287.470">
    <property type="entry name" value="Helix hairpin bin"/>
    <property type="match status" value="1"/>
</dbReference>
<dbReference type="PANTHER" id="PTHR30469">
    <property type="entry name" value="MULTIDRUG RESISTANCE PROTEIN MDTA"/>
    <property type="match status" value="1"/>
</dbReference>
<dbReference type="InterPro" id="IPR058625">
    <property type="entry name" value="MdtA-like_BSH"/>
</dbReference>
<dbReference type="InterPro" id="IPR006143">
    <property type="entry name" value="RND_pump_MFP"/>
</dbReference>
<dbReference type="Pfam" id="PF25989">
    <property type="entry name" value="YknX_C"/>
    <property type="match status" value="1"/>
</dbReference>
<dbReference type="InterPro" id="IPR058637">
    <property type="entry name" value="YknX-like_C"/>
</dbReference>
<comment type="caution">
    <text evidence="7">The sequence shown here is derived from an EMBL/GenBank/DDBJ whole genome shotgun (WGS) entry which is preliminary data.</text>
</comment>
<dbReference type="PANTHER" id="PTHR30469:SF11">
    <property type="entry name" value="BLL4320 PROTEIN"/>
    <property type="match status" value="1"/>
</dbReference>
<feature type="domain" description="Multidrug resistance protein MdtA-like barrel-sandwich hybrid" evidence="3">
    <location>
        <begin position="68"/>
        <end position="187"/>
    </location>
</feature>
<evidence type="ECO:0000313" key="9">
    <source>
        <dbReference type="Proteomes" id="UP000319142"/>
    </source>
</evidence>
<dbReference type="AlphaFoldDB" id="A0A259VXG9"/>
<gene>
    <name evidence="6" type="ORF">B9Q17_07600</name>
    <name evidence="7" type="ORF">FHK81_07795</name>
</gene>
<protein>
    <submittedName>
        <fullName evidence="7">Efflux RND transporter periplasmic adaptor subunit</fullName>
    </submittedName>
    <submittedName>
        <fullName evidence="6">Efflux transporter periplasmic adaptor subunit</fullName>
    </submittedName>
</protein>
<evidence type="ECO:0000313" key="6">
    <source>
        <dbReference type="EMBL" id="OZC35071.1"/>
    </source>
</evidence>
<dbReference type="InterPro" id="IPR058792">
    <property type="entry name" value="Beta-barrel_RND_2"/>
</dbReference>
<dbReference type="EMBL" id="NEFY01000016">
    <property type="protein sequence ID" value="OZC35071.1"/>
    <property type="molecule type" value="Genomic_DNA"/>
</dbReference>
<organism evidence="7 9">
    <name type="scientific">Marinobacter vinifirmus</name>
    <dbReference type="NCBI Taxonomy" id="355591"/>
    <lineage>
        <taxon>Bacteria</taxon>
        <taxon>Pseudomonadati</taxon>
        <taxon>Pseudomonadota</taxon>
        <taxon>Gammaproteobacteria</taxon>
        <taxon>Pseudomonadales</taxon>
        <taxon>Marinobacteraceae</taxon>
        <taxon>Marinobacter</taxon>
    </lineage>
</organism>
<name>A0A259VXG9_9GAMM</name>
<dbReference type="RefSeq" id="WP_094625799.1">
    <property type="nucleotide sequence ID" value="NZ_NEFY01000016.1"/>
</dbReference>
<dbReference type="Pfam" id="PF25954">
    <property type="entry name" value="Beta-barrel_RND_2"/>
    <property type="match status" value="1"/>
</dbReference>
<evidence type="ECO:0000259" key="5">
    <source>
        <dbReference type="Pfam" id="PF25989"/>
    </source>
</evidence>
<dbReference type="Gene3D" id="2.40.50.100">
    <property type="match status" value="1"/>
</dbReference>
<dbReference type="SUPFAM" id="SSF111369">
    <property type="entry name" value="HlyD-like secretion proteins"/>
    <property type="match status" value="1"/>
</dbReference>
<dbReference type="GO" id="GO:0015562">
    <property type="term" value="F:efflux transmembrane transporter activity"/>
    <property type="evidence" value="ECO:0007669"/>
    <property type="project" value="TreeGrafter"/>
</dbReference>